<dbReference type="EMBL" id="ML996103">
    <property type="protein sequence ID" value="KAF2739594.1"/>
    <property type="molecule type" value="Genomic_DNA"/>
</dbReference>
<evidence type="ECO:0000313" key="3">
    <source>
        <dbReference type="Proteomes" id="UP000799444"/>
    </source>
</evidence>
<evidence type="ECO:0000256" key="1">
    <source>
        <dbReference type="SAM" id="Phobius"/>
    </source>
</evidence>
<dbReference type="PANTHER" id="PTHR15887">
    <property type="entry name" value="TRANSMEMBRANE PROTEIN 69"/>
    <property type="match status" value="1"/>
</dbReference>
<feature type="transmembrane region" description="Helical" evidence="1">
    <location>
        <begin position="271"/>
        <end position="292"/>
    </location>
</feature>
<dbReference type="Proteomes" id="UP000799444">
    <property type="component" value="Unassembled WGS sequence"/>
</dbReference>
<gene>
    <name evidence="2" type="ORF">EJ04DRAFT_284211</name>
</gene>
<dbReference type="InterPro" id="IPR021836">
    <property type="entry name" value="DUF3429"/>
</dbReference>
<comment type="caution">
    <text evidence="2">The sequence shown here is derived from an EMBL/GenBank/DDBJ whole genome shotgun (WGS) entry which is preliminary data.</text>
</comment>
<dbReference type="Pfam" id="PF11911">
    <property type="entry name" value="DUF3429"/>
    <property type="match status" value="1"/>
</dbReference>
<evidence type="ECO:0008006" key="4">
    <source>
        <dbReference type="Google" id="ProtNLM"/>
    </source>
</evidence>
<name>A0A9P4RAB2_9PLEO</name>
<reference evidence="2" key="1">
    <citation type="journal article" date="2020" name="Stud. Mycol.">
        <title>101 Dothideomycetes genomes: a test case for predicting lifestyles and emergence of pathogens.</title>
        <authorList>
            <person name="Haridas S."/>
            <person name="Albert R."/>
            <person name="Binder M."/>
            <person name="Bloem J."/>
            <person name="Labutti K."/>
            <person name="Salamov A."/>
            <person name="Andreopoulos B."/>
            <person name="Baker S."/>
            <person name="Barry K."/>
            <person name="Bills G."/>
            <person name="Bluhm B."/>
            <person name="Cannon C."/>
            <person name="Castanera R."/>
            <person name="Culley D."/>
            <person name="Daum C."/>
            <person name="Ezra D."/>
            <person name="Gonzalez J."/>
            <person name="Henrissat B."/>
            <person name="Kuo A."/>
            <person name="Liang C."/>
            <person name="Lipzen A."/>
            <person name="Lutzoni F."/>
            <person name="Magnuson J."/>
            <person name="Mondo S."/>
            <person name="Nolan M."/>
            <person name="Ohm R."/>
            <person name="Pangilinan J."/>
            <person name="Park H.-J."/>
            <person name="Ramirez L."/>
            <person name="Alfaro M."/>
            <person name="Sun H."/>
            <person name="Tritt A."/>
            <person name="Yoshinaga Y."/>
            <person name="Zwiers L.-H."/>
            <person name="Turgeon B."/>
            <person name="Goodwin S."/>
            <person name="Spatafora J."/>
            <person name="Crous P."/>
            <person name="Grigoriev I."/>
        </authorList>
    </citation>
    <scope>NUCLEOTIDE SEQUENCE</scope>
    <source>
        <strain evidence="2">CBS 125425</strain>
    </source>
</reference>
<dbReference type="PANTHER" id="PTHR15887:SF1">
    <property type="entry name" value="TRANSMEMBRANE PROTEIN 69"/>
    <property type="match status" value="1"/>
</dbReference>
<feature type="transmembrane region" description="Helical" evidence="1">
    <location>
        <begin position="140"/>
        <end position="165"/>
    </location>
</feature>
<evidence type="ECO:0000313" key="2">
    <source>
        <dbReference type="EMBL" id="KAF2739594.1"/>
    </source>
</evidence>
<feature type="transmembrane region" description="Helical" evidence="1">
    <location>
        <begin position="193"/>
        <end position="212"/>
    </location>
</feature>
<organism evidence="2 3">
    <name type="scientific">Polyplosphaeria fusca</name>
    <dbReference type="NCBI Taxonomy" id="682080"/>
    <lineage>
        <taxon>Eukaryota</taxon>
        <taxon>Fungi</taxon>
        <taxon>Dikarya</taxon>
        <taxon>Ascomycota</taxon>
        <taxon>Pezizomycotina</taxon>
        <taxon>Dothideomycetes</taxon>
        <taxon>Pleosporomycetidae</taxon>
        <taxon>Pleosporales</taxon>
        <taxon>Tetraplosphaeriaceae</taxon>
        <taxon>Polyplosphaeria</taxon>
    </lineage>
</organism>
<proteinExistence type="predicted"/>
<dbReference type="AlphaFoldDB" id="A0A9P4RAB2"/>
<keyword evidence="1" id="KW-0812">Transmembrane</keyword>
<feature type="transmembrane region" description="Helical" evidence="1">
    <location>
        <begin position="224"/>
        <end position="251"/>
    </location>
</feature>
<keyword evidence="1" id="KW-1133">Transmembrane helix</keyword>
<accession>A0A9P4RAB2</accession>
<keyword evidence="3" id="KW-1185">Reference proteome</keyword>
<protein>
    <recommendedName>
        <fullName evidence="4">Transmembrane protein 69</fullName>
    </recommendedName>
</protein>
<keyword evidence="1" id="KW-0472">Membrane</keyword>
<sequence>MMLRTGASRLVLRSVAPPAARPAGHVFQRVAPQLQTTTKFSSAARTRPQIVSLAQLKPIQTAVLRRSMADKINREAENRYQHEKLEPHPERVTATSTVHPLLSEVGAKDPERDVDMMAGVKGDLNTIRETFSMTAVPKQAYYIGLAGVLPYLATSLSTVFCAYEINHAADGGNFLLSAHTAETFLHILEPLQVGYGAVILSFLGAIHWGLEFAGYHGYHGYRRYAIGVVAPAIAWPTVLMPIEAALITQFISFTMLYYVDTRATYRGWTPPWYAIYRFVLTFIVGASIVLGWSL</sequence>
<dbReference type="OrthoDB" id="194289at2759"/>